<dbReference type="Proteomes" id="UP000785679">
    <property type="component" value="Unassembled WGS sequence"/>
</dbReference>
<evidence type="ECO:0000256" key="7">
    <source>
        <dbReference type="ARBA" id="ARBA00022777"/>
    </source>
</evidence>
<dbReference type="PROSITE" id="PS00018">
    <property type="entry name" value="EF_HAND_1"/>
    <property type="match status" value="4"/>
</dbReference>
<comment type="similarity">
    <text evidence="10">Belongs to the protein kinase superfamily. Ser/Thr protein kinase family. CDPK subfamily.</text>
</comment>
<keyword evidence="6" id="KW-0547">Nucleotide-binding</keyword>
<keyword evidence="3" id="KW-0723">Serine/threonine-protein kinase</keyword>
<dbReference type="Pfam" id="PF00069">
    <property type="entry name" value="Pkinase"/>
    <property type="match status" value="1"/>
</dbReference>
<dbReference type="InterPro" id="IPR002048">
    <property type="entry name" value="EF_hand_dom"/>
</dbReference>
<protein>
    <recommendedName>
        <fullName evidence="15">Calmodulin</fullName>
    </recommendedName>
</protein>
<dbReference type="InterPro" id="IPR011009">
    <property type="entry name" value="Kinase-like_dom_sf"/>
</dbReference>
<evidence type="ECO:0000313" key="14">
    <source>
        <dbReference type="Proteomes" id="UP000785679"/>
    </source>
</evidence>
<dbReference type="CDD" id="cd00051">
    <property type="entry name" value="EFh"/>
    <property type="match status" value="1"/>
</dbReference>
<evidence type="ECO:0000259" key="11">
    <source>
        <dbReference type="PROSITE" id="PS50011"/>
    </source>
</evidence>
<feature type="domain" description="EF-hand" evidence="12">
    <location>
        <begin position="429"/>
        <end position="464"/>
    </location>
</feature>
<dbReference type="Gene3D" id="3.30.200.20">
    <property type="entry name" value="Phosphorylase Kinase, domain 1"/>
    <property type="match status" value="1"/>
</dbReference>
<keyword evidence="14" id="KW-1185">Reference proteome</keyword>
<comment type="subunit">
    <text evidence="2">Monomer.</text>
</comment>
<keyword evidence="7" id="KW-0418">Kinase</keyword>
<dbReference type="InterPro" id="IPR011992">
    <property type="entry name" value="EF-hand-dom_pair"/>
</dbReference>
<evidence type="ECO:0000256" key="5">
    <source>
        <dbReference type="ARBA" id="ARBA00022737"/>
    </source>
</evidence>
<feature type="domain" description="EF-hand" evidence="12">
    <location>
        <begin position="356"/>
        <end position="391"/>
    </location>
</feature>
<feature type="domain" description="EF-hand" evidence="12">
    <location>
        <begin position="392"/>
        <end position="428"/>
    </location>
</feature>
<evidence type="ECO:0000256" key="9">
    <source>
        <dbReference type="ARBA" id="ARBA00022840"/>
    </source>
</evidence>
<dbReference type="FunFam" id="1.10.238.10:FF:000003">
    <property type="entry name" value="Calmodulin A"/>
    <property type="match status" value="1"/>
</dbReference>
<keyword evidence="5" id="KW-0677">Repeat</keyword>
<evidence type="ECO:0000256" key="1">
    <source>
        <dbReference type="ARBA" id="ARBA00001946"/>
    </source>
</evidence>
<dbReference type="InterPro" id="IPR008271">
    <property type="entry name" value="Ser/Thr_kinase_AS"/>
</dbReference>
<dbReference type="SMART" id="SM00054">
    <property type="entry name" value="EFh"/>
    <property type="match status" value="4"/>
</dbReference>
<keyword evidence="4" id="KW-0808">Transferase</keyword>
<evidence type="ECO:0000313" key="13">
    <source>
        <dbReference type="EMBL" id="TNV84969.1"/>
    </source>
</evidence>
<comment type="caution">
    <text evidence="13">The sequence shown here is derived from an EMBL/GenBank/DDBJ whole genome shotgun (WGS) entry which is preliminary data.</text>
</comment>
<evidence type="ECO:0008006" key="15">
    <source>
        <dbReference type="Google" id="ProtNLM"/>
    </source>
</evidence>
<evidence type="ECO:0000256" key="3">
    <source>
        <dbReference type="ARBA" id="ARBA00022527"/>
    </source>
</evidence>
<reference evidence="13" key="1">
    <citation type="submission" date="2019-06" db="EMBL/GenBank/DDBJ databases">
        <authorList>
            <person name="Zheng W."/>
        </authorList>
    </citation>
    <scope>NUCLEOTIDE SEQUENCE</scope>
    <source>
        <strain evidence="13">QDHG01</strain>
    </source>
</reference>
<dbReference type="PROSITE" id="PS50222">
    <property type="entry name" value="EF_HAND_2"/>
    <property type="match status" value="4"/>
</dbReference>
<feature type="domain" description="EF-hand" evidence="12">
    <location>
        <begin position="466"/>
        <end position="501"/>
    </location>
</feature>
<evidence type="ECO:0000256" key="6">
    <source>
        <dbReference type="ARBA" id="ARBA00022741"/>
    </source>
</evidence>
<name>A0A8J8P389_HALGN</name>
<dbReference type="InterPro" id="IPR050205">
    <property type="entry name" value="CDPK_Ser/Thr_kinases"/>
</dbReference>
<dbReference type="PROSITE" id="PS50011">
    <property type="entry name" value="PROTEIN_KINASE_DOM"/>
    <property type="match status" value="1"/>
</dbReference>
<dbReference type="FunFam" id="1.10.510.10:FF:000571">
    <property type="entry name" value="Maternal embryonic leucine zipper kinase"/>
    <property type="match status" value="1"/>
</dbReference>
<dbReference type="GO" id="GO:0005509">
    <property type="term" value="F:calcium ion binding"/>
    <property type="evidence" value="ECO:0007669"/>
    <property type="project" value="InterPro"/>
</dbReference>
<evidence type="ECO:0000256" key="2">
    <source>
        <dbReference type="ARBA" id="ARBA00011245"/>
    </source>
</evidence>
<dbReference type="GO" id="GO:0005524">
    <property type="term" value="F:ATP binding"/>
    <property type="evidence" value="ECO:0007669"/>
    <property type="project" value="UniProtKB-KW"/>
</dbReference>
<evidence type="ECO:0000256" key="10">
    <source>
        <dbReference type="ARBA" id="ARBA00024334"/>
    </source>
</evidence>
<dbReference type="Pfam" id="PF13499">
    <property type="entry name" value="EF-hand_7"/>
    <property type="match status" value="2"/>
</dbReference>
<dbReference type="Gene3D" id="1.10.510.10">
    <property type="entry name" value="Transferase(Phosphotransferase) domain 1"/>
    <property type="match status" value="1"/>
</dbReference>
<dbReference type="EMBL" id="RRYP01002264">
    <property type="protein sequence ID" value="TNV84969.1"/>
    <property type="molecule type" value="Genomic_DNA"/>
</dbReference>
<dbReference type="PANTHER" id="PTHR24349">
    <property type="entry name" value="SERINE/THREONINE-PROTEIN KINASE"/>
    <property type="match status" value="1"/>
</dbReference>
<feature type="domain" description="Protein kinase" evidence="11">
    <location>
        <begin position="40"/>
        <end position="307"/>
    </location>
</feature>
<proteinExistence type="inferred from homology"/>
<evidence type="ECO:0000256" key="4">
    <source>
        <dbReference type="ARBA" id="ARBA00022679"/>
    </source>
</evidence>
<evidence type="ECO:0000256" key="8">
    <source>
        <dbReference type="ARBA" id="ARBA00022837"/>
    </source>
</evidence>
<dbReference type="InterPro" id="IPR000719">
    <property type="entry name" value="Prot_kinase_dom"/>
</dbReference>
<keyword evidence="8" id="KW-0106">Calcium</keyword>
<dbReference type="InterPro" id="IPR018247">
    <property type="entry name" value="EF_Hand_1_Ca_BS"/>
</dbReference>
<dbReference type="SUPFAM" id="SSF56112">
    <property type="entry name" value="Protein kinase-like (PK-like)"/>
    <property type="match status" value="1"/>
</dbReference>
<dbReference type="AlphaFoldDB" id="A0A8J8P389"/>
<dbReference type="GO" id="GO:0004674">
    <property type="term" value="F:protein serine/threonine kinase activity"/>
    <property type="evidence" value="ECO:0007669"/>
    <property type="project" value="UniProtKB-KW"/>
</dbReference>
<evidence type="ECO:0000259" key="12">
    <source>
        <dbReference type="PROSITE" id="PS50222"/>
    </source>
</evidence>
<dbReference type="SUPFAM" id="SSF47473">
    <property type="entry name" value="EF-hand"/>
    <property type="match status" value="1"/>
</dbReference>
<organism evidence="13 14">
    <name type="scientific">Halteria grandinella</name>
    <dbReference type="NCBI Taxonomy" id="5974"/>
    <lineage>
        <taxon>Eukaryota</taxon>
        <taxon>Sar</taxon>
        <taxon>Alveolata</taxon>
        <taxon>Ciliophora</taxon>
        <taxon>Intramacronucleata</taxon>
        <taxon>Spirotrichea</taxon>
        <taxon>Stichotrichia</taxon>
        <taxon>Sporadotrichida</taxon>
        <taxon>Halteriidae</taxon>
        <taxon>Halteria</taxon>
    </lineage>
</organism>
<keyword evidence="9" id="KW-0067">ATP-binding</keyword>
<dbReference type="SMART" id="SM00220">
    <property type="entry name" value="S_TKc"/>
    <property type="match status" value="1"/>
</dbReference>
<accession>A0A8J8P389</accession>
<dbReference type="PROSITE" id="PS00108">
    <property type="entry name" value="PROTEIN_KINASE_ST"/>
    <property type="match status" value="1"/>
</dbReference>
<sequence length="512" mass="58207">MGSVCGKHQDSLANPRANRRLFGRADFIAVITDRDIKEDYTMERHLGAGSFAQVKLAVNKRTGVREVVKRIPIGLGDKELEEMIQNEIQSLIQCDHPNIIGIRCAYKEPRVIHLVEEYIPNCQTITTLFENTKSKFSEELRHVVVTQMLHALNYMHQNKIVHRDIKSDNVVYSDSCPGTQMDPSKLEIKLIDFGFSKVSTTTNNTLNEFIGTPYYIAPEIIEQEYYGAPCDIWSLGVLTYQMICGELPFEASSKAELFKKITQGRFAYKQNIWAYVSAECRQFITACLTLAQYERPTAAQLLKHPWITSKVDDKAAKQASEEFCEQISSSLHNIRKTNSMQWTIISYMTSLNLIQSDMGLLRKEFEGIDADGNGKLSFDEIKKVLGTKLTIDQCEQVENVLKDMIDVNGSGEIDYSEFLNLTTHRQQLLSRDNLKKAFDKIDIDSNGVVCVSELRKAFEAGGGSIRSEKFWQQVIAAIDLNNDNQIQFEEFVKYMENVSQKEDGELDSFVMA</sequence>
<gene>
    <name evidence="13" type="ORF">FGO68_gene14326</name>
</gene>
<comment type="cofactor">
    <cofactor evidence="1">
        <name>Mg(2+)</name>
        <dbReference type="ChEBI" id="CHEBI:18420"/>
    </cofactor>
</comment>
<dbReference type="Gene3D" id="1.10.238.10">
    <property type="entry name" value="EF-hand"/>
    <property type="match status" value="2"/>
</dbReference>